<comment type="subcellular location">
    <subcellularLocation>
        <location evidence="1">Membrane</location>
    </subcellularLocation>
</comment>
<dbReference type="EMBL" id="FNSH01000002">
    <property type="protein sequence ID" value="SEC25384.1"/>
    <property type="molecule type" value="Genomic_DNA"/>
</dbReference>
<dbReference type="GO" id="GO:0016020">
    <property type="term" value="C:membrane"/>
    <property type="evidence" value="ECO:0007669"/>
    <property type="project" value="UniProtKB-SubCell"/>
</dbReference>
<proteinExistence type="predicted"/>
<keyword evidence="2 4" id="KW-0812">Transmembrane</keyword>
<feature type="transmembrane region" description="Helical" evidence="4">
    <location>
        <begin position="202"/>
        <end position="225"/>
    </location>
</feature>
<keyword evidence="4" id="KW-1133">Transmembrane helix</keyword>
<dbReference type="RefSeq" id="WP_057001865.1">
    <property type="nucleotide sequence ID" value="NZ_FNSH01000002.1"/>
</dbReference>
<evidence type="ECO:0000256" key="1">
    <source>
        <dbReference type="ARBA" id="ARBA00004370"/>
    </source>
</evidence>
<evidence type="ECO:0008006" key="7">
    <source>
        <dbReference type="Google" id="ProtNLM"/>
    </source>
</evidence>
<evidence type="ECO:0000256" key="2">
    <source>
        <dbReference type="ARBA" id="ARBA00022692"/>
    </source>
</evidence>
<evidence type="ECO:0000256" key="3">
    <source>
        <dbReference type="ARBA" id="ARBA00023136"/>
    </source>
</evidence>
<dbReference type="PANTHER" id="PTHR36434">
    <property type="entry name" value="MEMBRANE PROTEASE YUGP-RELATED"/>
    <property type="match status" value="1"/>
</dbReference>
<dbReference type="PANTHER" id="PTHR36434:SF1">
    <property type="entry name" value="MEMBRANE PROTEASE YUGP-RELATED"/>
    <property type="match status" value="1"/>
</dbReference>
<feature type="transmembrane region" description="Helical" evidence="4">
    <location>
        <begin position="124"/>
        <end position="145"/>
    </location>
</feature>
<evidence type="ECO:0000313" key="5">
    <source>
        <dbReference type="EMBL" id="SEC25384.1"/>
    </source>
</evidence>
<accession>A0AB38A8B9</accession>
<feature type="transmembrane region" description="Helical" evidence="4">
    <location>
        <begin position="151"/>
        <end position="170"/>
    </location>
</feature>
<protein>
    <recommendedName>
        <fullName evidence="7">Neutral zinc metallopeptidase</fullName>
    </recommendedName>
</protein>
<comment type="caution">
    <text evidence="5">The sequence shown here is derived from an EMBL/GenBank/DDBJ whole genome shotgun (WGS) entry which is preliminary data.</text>
</comment>
<sequence length="231" mass="24672">MPYYFFGGDFAYILLVLLSTAIGLGTQAYIKKTYAYWSGVDANASRTGAEVARHMLQVNGASNVGIQSIDGELTDNFDPRTNVLNLSQANRTGGSVASIAVACHEAGHAVQFAKGYVPMKIRSALVPVVQFASNTWIYLFLLGVMLQFTGLVQLAIALFAASVVFHLVTLPVEIDASRRAVAYIASGESGLDEVSERGAKQVLTAAALTYVAAALVSVLQLLYLLSRSSRD</sequence>
<dbReference type="SUPFAM" id="SSF103506">
    <property type="entry name" value="Mitochondrial carrier"/>
    <property type="match status" value="1"/>
</dbReference>
<evidence type="ECO:0000256" key="4">
    <source>
        <dbReference type="SAM" id="Phobius"/>
    </source>
</evidence>
<gene>
    <name evidence="5" type="ORF">SAMN04489746_1551</name>
</gene>
<dbReference type="Proteomes" id="UP000183687">
    <property type="component" value="Unassembled WGS sequence"/>
</dbReference>
<dbReference type="Pfam" id="PF04298">
    <property type="entry name" value="Zn_peptidase_2"/>
    <property type="match status" value="1"/>
</dbReference>
<dbReference type="AlphaFoldDB" id="A0AB38A8B9"/>
<reference evidence="5 6" key="1">
    <citation type="submission" date="2016-10" db="EMBL/GenBank/DDBJ databases">
        <authorList>
            <person name="Varghese N."/>
            <person name="Submissions S."/>
        </authorList>
    </citation>
    <scope>NUCLEOTIDE SEQUENCE [LARGE SCALE GENOMIC DNA]</scope>
    <source>
        <strain evidence="5 6">DSM 20586</strain>
    </source>
</reference>
<dbReference type="InterPro" id="IPR007395">
    <property type="entry name" value="Zn_peptidase_2"/>
</dbReference>
<evidence type="ECO:0000313" key="6">
    <source>
        <dbReference type="Proteomes" id="UP000183687"/>
    </source>
</evidence>
<name>A0AB38A8B9_9ACTN</name>
<feature type="transmembrane region" description="Helical" evidence="4">
    <location>
        <begin position="12"/>
        <end position="30"/>
    </location>
</feature>
<organism evidence="5 6">
    <name type="scientific">Atopobium minutum</name>
    <dbReference type="NCBI Taxonomy" id="1381"/>
    <lineage>
        <taxon>Bacteria</taxon>
        <taxon>Bacillati</taxon>
        <taxon>Actinomycetota</taxon>
        <taxon>Coriobacteriia</taxon>
        <taxon>Coriobacteriales</taxon>
        <taxon>Atopobiaceae</taxon>
        <taxon>Atopobium</taxon>
    </lineage>
</organism>
<keyword evidence="3 4" id="KW-0472">Membrane</keyword>
<dbReference type="InterPro" id="IPR023395">
    <property type="entry name" value="MCP_dom_sf"/>
</dbReference>